<evidence type="ECO:0000256" key="1">
    <source>
        <dbReference type="SAM" id="Phobius"/>
    </source>
</evidence>
<keyword evidence="1" id="KW-0812">Transmembrane</keyword>
<proteinExistence type="predicted"/>
<gene>
    <name evidence="2" type="ORF">SBA5_1080008</name>
</gene>
<dbReference type="Proteomes" id="UP000239735">
    <property type="component" value="Unassembled WGS sequence"/>
</dbReference>
<organism evidence="2 3">
    <name type="scientific">Candidatus Sulfuritelmatomonas gaucii</name>
    <dbReference type="NCBI Taxonomy" id="2043161"/>
    <lineage>
        <taxon>Bacteria</taxon>
        <taxon>Pseudomonadati</taxon>
        <taxon>Acidobacteriota</taxon>
        <taxon>Terriglobia</taxon>
        <taxon>Terriglobales</taxon>
        <taxon>Acidobacteriaceae</taxon>
        <taxon>Candidatus Sulfuritelmatomonas</taxon>
    </lineage>
</organism>
<keyword evidence="1" id="KW-1133">Transmembrane helix</keyword>
<reference evidence="3" key="1">
    <citation type="submission" date="2018-02" db="EMBL/GenBank/DDBJ databases">
        <authorList>
            <person name="Hausmann B."/>
        </authorList>
    </citation>
    <scope>NUCLEOTIDE SEQUENCE [LARGE SCALE GENOMIC DNA]</scope>
    <source>
        <strain evidence="3">Peat soil MAG SbA5</strain>
    </source>
</reference>
<evidence type="ECO:0000313" key="3">
    <source>
        <dbReference type="Proteomes" id="UP000239735"/>
    </source>
</evidence>
<feature type="transmembrane region" description="Helical" evidence="1">
    <location>
        <begin position="110"/>
        <end position="130"/>
    </location>
</feature>
<name>A0A2N9L324_9BACT</name>
<dbReference type="AlphaFoldDB" id="A0A2N9L324"/>
<keyword evidence="1" id="KW-0472">Membrane</keyword>
<accession>A0A2N9L324</accession>
<feature type="transmembrane region" description="Helical" evidence="1">
    <location>
        <begin position="46"/>
        <end position="66"/>
    </location>
</feature>
<feature type="transmembrane region" description="Helical" evidence="1">
    <location>
        <begin position="73"/>
        <end position="90"/>
    </location>
</feature>
<protein>
    <submittedName>
        <fullName evidence="2">Uncharacterized protein</fullName>
    </submittedName>
</protein>
<feature type="transmembrane region" description="Helical" evidence="1">
    <location>
        <begin position="15"/>
        <end position="34"/>
    </location>
</feature>
<dbReference type="EMBL" id="OKRB01000011">
    <property type="protein sequence ID" value="SPE17629.1"/>
    <property type="molecule type" value="Genomic_DNA"/>
</dbReference>
<evidence type="ECO:0000313" key="2">
    <source>
        <dbReference type="EMBL" id="SPE17629.1"/>
    </source>
</evidence>
<sequence length="142" mass="15512">MRHAQIQQEEYPMKYNVMLTVASLLSILFMTFHLTDDIVRGMEKGGVSNLVAVPILVVWLYGTLVLAERRSGYVIILLGSFLGLAVPVIHMMGKGVGVGGNIANSSGAFFFVWTLIALGVTALFSVILSVRGPWSLQWGQSR</sequence>